<proteinExistence type="predicted"/>
<keyword evidence="2" id="KW-1185">Reference proteome</keyword>
<dbReference type="AlphaFoldDB" id="A0A6M0H255"/>
<comment type="caution">
    <text evidence="1">The sequence shown here is derived from an EMBL/GenBank/DDBJ whole genome shotgun (WGS) entry which is preliminary data.</text>
</comment>
<sequence length="240" mass="27639">MNNEKLVELITKEVIRRMKAIIEENNSIKNKILILEHNENMCPIVKKRLEENNIIADSIDTMKDINEYKCILIQNISNNELRNISQGYGSSKKEKLIVDLILKGEKLYALEKGVEFEEYKDVAPKVLINVFEEYKNKLELFGVVFTSLKSIISNTNKVEKTIKEVVKKEENIKNNMESIVNEKCCIGNERVLNKKLISEMDIRNLKKEGVSEIIVAKKSIITPLAKDFARINNLVIKVES</sequence>
<dbReference type="NCBIfam" id="TIGR02536">
    <property type="entry name" value="eut_hyp"/>
    <property type="match status" value="1"/>
</dbReference>
<dbReference type="Proteomes" id="UP000481872">
    <property type="component" value="Unassembled WGS sequence"/>
</dbReference>
<name>A0A6M0H255_9CLOT</name>
<accession>A0A6M0H255</accession>
<reference evidence="1 2" key="1">
    <citation type="submission" date="2020-02" db="EMBL/GenBank/DDBJ databases">
        <title>Genome assembly of a novel Clostridium senegalense strain.</title>
        <authorList>
            <person name="Gupta T.B."/>
            <person name="Jauregui R."/>
            <person name="Maclean P."/>
            <person name="Nawarathana A."/>
            <person name="Brightwell G."/>
        </authorList>
    </citation>
    <scope>NUCLEOTIDE SEQUENCE [LARGE SCALE GENOMIC DNA]</scope>
    <source>
        <strain evidence="1 2">AGRFS4</strain>
    </source>
</reference>
<evidence type="ECO:0008006" key="3">
    <source>
        <dbReference type="Google" id="ProtNLM"/>
    </source>
</evidence>
<protein>
    <recommendedName>
        <fullName evidence="3">Ethanolamine utilization protein</fullName>
    </recommendedName>
</protein>
<dbReference type="RefSeq" id="WP_199869777.1">
    <property type="nucleotide sequence ID" value="NZ_JAAGPU010000012.1"/>
</dbReference>
<organism evidence="1 2">
    <name type="scientific">Clostridium senegalense</name>
    <dbReference type="NCBI Taxonomy" id="1465809"/>
    <lineage>
        <taxon>Bacteria</taxon>
        <taxon>Bacillati</taxon>
        <taxon>Bacillota</taxon>
        <taxon>Clostridia</taxon>
        <taxon>Eubacteriales</taxon>
        <taxon>Clostridiaceae</taxon>
        <taxon>Clostridium</taxon>
    </lineage>
</organism>
<evidence type="ECO:0000313" key="1">
    <source>
        <dbReference type="EMBL" id="NEU04805.1"/>
    </source>
</evidence>
<dbReference type="InterPro" id="IPR013372">
    <property type="entry name" value="Eut_put"/>
</dbReference>
<dbReference type="EMBL" id="JAAGPU010000012">
    <property type="protein sequence ID" value="NEU04805.1"/>
    <property type="molecule type" value="Genomic_DNA"/>
</dbReference>
<dbReference type="PIRSF" id="PIRSF034981">
    <property type="entry name" value="Eut_put"/>
    <property type="match status" value="1"/>
</dbReference>
<gene>
    <name evidence="1" type="ORF">G3M99_08045</name>
</gene>
<evidence type="ECO:0000313" key="2">
    <source>
        <dbReference type="Proteomes" id="UP000481872"/>
    </source>
</evidence>